<reference evidence="2" key="1">
    <citation type="submission" date="2014-09" db="EMBL/GenBank/DDBJ databases">
        <title>Sequence of the Streptomyces nodosus genome.</title>
        <authorList>
            <person name="Sweeney P."/>
            <person name="Stephens N."/>
            <person name="Murphy C."/>
            <person name="Caffrey P."/>
        </authorList>
    </citation>
    <scope>NUCLEOTIDE SEQUENCE [LARGE SCALE GENOMIC DNA]</scope>
    <source>
        <strain evidence="2">ATCC 14899</strain>
    </source>
</reference>
<dbReference type="HOGENOM" id="CLU_451207_0_0_11"/>
<organism evidence="1 2">
    <name type="scientific">Streptomyces nodosus</name>
    <dbReference type="NCBI Taxonomy" id="40318"/>
    <lineage>
        <taxon>Bacteria</taxon>
        <taxon>Bacillati</taxon>
        <taxon>Actinomycetota</taxon>
        <taxon>Actinomycetes</taxon>
        <taxon>Kitasatosporales</taxon>
        <taxon>Streptomycetaceae</taxon>
        <taxon>Streptomyces</taxon>
    </lineage>
</organism>
<evidence type="ECO:0000313" key="1">
    <source>
        <dbReference type="EMBL" id="AJE44274.1"/>
    </source>
</evidence>
<evidence type="ECO:0000313" key="2">
    <source>
        <dbReference type="Proteomes" id="UP000031526"/>
    </source>
</evidence>
<dbReference type="STRING" id="40318.SNOD_33030"/>
<reference evidence="1 2" key="2">
    <citation type="journal article" date="2016" name="Appl. Microbiol. Biotechnol.">
        <title>Exploiting the genome sequence of Streptomyces nodosus for enhanced antibiotic production.</title>
        <authorList>
            <person name="Sweeney P."/>
            <person name="Murphy C.D."/>
            <person name="Caffrey P."/>
        </authorList>
    </citation>
    <scope>NUCLEOTIDE SEQUENCE [LARGE SCALE GENOMIC DNA]</scope>
    <source>
        <strain evidence="1 2">ATCC 14899</strain>
    </source>
</reference>
<protein>
    <recommendedName>
        <fullName evidence="3">HEAT repeat domain-containing protein</fullName>
    </recommendedName>
</protein>
<dbReference type="OrthoDB" id="292843at2"/>
<gene>
    <name evidence="1" type="ORF">SNOD_33030</name>
</gene>
<dbReference type="Proteomes" id="UP000031526">
    <property type="component" value="Chromosome"/>
</dbReference>
<proteinExistence type="predicted"/>
<dbReference type="RefSeq" id="WP_043447248.1">
    <property type="nucleotide sequence ID" value="NZ_CP009313.1"/>
</dbReference>
<dbReference type="PROSITE" id="PS50077">
    <property type="entry name" value="HEAT_REPEAT"/>
    <property type="match status" value="1"/>
</dbReference>
<sequence length="622" mass="66738">MKSPAELDHVPWHALTHAYGPAEDVPELIRALHEDDEATADEAIYELFGNIHHQGTVYRASAPAVPFLAHAVRHAPGKREALLMLLATLADHDPDDVDSPHWPGSPVAAICAELCRVLPELLPCLGDTERGVRRAALRVVAAVAEQLPAELRSSVVAQLDRLYVTDPVPAVRADSVVVLDRFGRETAALDSPLPEVRLAGALLVAERSGLPYPAELVEVIAEDGAEPDPGDDGYPWSGATTQEEQLTRLLTRDPDAGLAVAARWIAAGDLGSRGSWLAEEIAETWRDREPEVLDLLLSALPHQKDDRTLAARLRAVGHWLEHVPEPGAGLRDALHRYATGDEKTAEPALLALVTSRDPRALELVLRRPDARLLEAAARHFPEAAGRLIPVIRRELAAGATGNTGIALVQALERFGADARRAQPELVDCLRTGRAAVVAARLLGLSGTPTPETTELLHSAARSSDDSLSAAAAVAHYRLTGDAGAALRTFERLLSARGQTHGYLSGLKPLGTAAAPLLPLFEPLLEARHEWSRMAAAEAHHWVTGSPDRAVPVLVELVGPTPVGLRALEALAATGQVPEELRPTLRAFSFSPLRLLVDSPFSGPGHQDEELRSLARKLLAAKQ</sequence>
<dbReference type="EMBL" id="CP009313">
    <property type="protein sequence ID" value="AJE44274.1"/>
    <property type="molecule type" value="Genomic_DNA"/>
</dbReference>
<dbReference type="InterPro" id="IPR011989">
    <property type="entry name" value="ARM-like"/>
</dbReference>
<dbReference type="SUPFAM" id="SSF48371">
    <property type="entry name" value="ARM repeat"/>
    <property type="match status" value="1"/>
</dbReference>
<evidence type="ECO:0008006" key="3">
    <source>
        <dbReference type="Google" id="ProtNLM"/>
    </source>
</evidence>
<dbReference type="InterPro" id="IPR021133">
    <property type="entry name" value="HEAT_type_2"/>
</dbReference>
<accession>A0A0B5DM23</accession>
<name>A0A0B5DM23_9ACTN</name>
<dbReference type="InterPro" id="IPR016024">
    <property type="entry name" value="ARM-type_fold"/>
</dbReference>
<dbReference type="Gene3D" id="1.25.10.10">
    <property type="entry name" value="Leucine-rich Repeat Variant"/>
    <property type="match status" value="1"/>
</dbReference>
<dbReference type="AlphaFoldDB" id="A0A0B5DM23"/>
<keyword evidence="2" id="KW-1185">Reference proteome</keyword>